<evidence type="ECO:0000256" key="2">
    <source>
        <dbReference type="ARBA" id="ARBA00022475"/>
    </source>
</evidence>
<dbReference type="InterPro" id="IPR004117">
    <property type="entry name" value="7tm6_olfct_rcpt"/>
</dbReference>
<keyword evidence="2" id="KW-1003">Cell membrane</keyword>
<evidence type="ECO:0000313" key="11">
    <source>
        <dbReference type="Proteomes" id="UP000069272"/>
    </source>
</evidence>
<keyword evidence="4" id="KW-0812">Transmembrane</keyword>
<dbReference type="VEuPathDB" id="VectorBase:AALB20_030996"/>
<dbReference type="VEuPathDB" id="VectorBase:AALB010264"/>
<keyword evidence="8" id="KW-0675">Receptor</keyword>
<dbReference type="PANTHER" id="PTHR21137:SF35">
    <property type="entry name" value="ODORANT RECEPTOR 19A-RELATED"/>
    <property type="match status" value="1"/>
</dbReference>
<dbReference type="GO" id="GO:0004984">
    <property type="term" value="F:olfactory receptor activity"/>
    <property type="evidence" value="ECO:0007669"/>
    <property type="project" value="InterPro"/>
</dbReference>
<keyword evidence="3" id="KW-0716">Sensory transduction</keyword>
<evidence type="ECO:0000256" key="6">
    <source>
        <dbReference type="ARBA" id="ARBA00022989"/>
    </source>
</evidence>
<dbReference type="GO" id="GO:0005886">
    <property type="term" value="C:plasma membrane"/>
    <property type="evidence" value="ECO:0007669"/>
    <property type="project" value="UniProtKB-SubCell"/>
</dbReference>
<dbReference type="PANTHER" id="PTHR21137">
    <property type="entry name" value="ODORANT RECEPTOR"/>
    <property type="match status" value="1"/>
</dbReference>
<dbReference type="Pfam" id="PF02949">
    <property type="entry name" value="7tm_6"/>
    <property type="match status" value="1"/>
</dbReference>
<keyword evidence="5" id="KW-0552">Olfaction</keyword>
<keyword evidence="11" id="KW-1185">Reference proteome</keyword>
<evidence type="ECO:0000256" key="7">
    <source>
        <dbReference type="ARBA" id="ARBA00023136"/>
    </source>
</evidence>
<dbReference type="Proteomes" id="UP000069272">
    <property type="component" value="Chromosome 3R"/>
</dbReference>
<reference evidence="10" key="2">
    <citation type="submission" date="2022-08" db="UniProtKB">
        <authorList>
            <consortium name="EnsemblMetazoa"/>
        </authorList>
    </citation>
    <scope>IDENTIFICATION</scope>
    <source>
        <strain evidence="10">STECLA/ALBI9_A</strain>
    </source>
</reference>
<name>A0A182FUM9_ANOAL</name>
<evidence type="ECO:0000256" key="5">
    <source>
        <dbReference type="ARBA" id="ARBA00022725"/>
    </source>
</evidence>
<evidence type="ECO:0000313" key="10">
    <source>
        <dbReference type="EnsemblMetazoa" id="AALB010264-PA"/>
    </source>
</evidence>
<reference evidence="10 11" key="1">
    <citation type="journal article" date="2017" name="G3 (Bethesda)">
        <title>The Physical Genome Mapping of Anopheles albimanus Corrected Scaffold Misassemblies and Identified Interarm Rearrangements in Genus Anopheles.</title>
        <authorList>
            <person name="Artemov G.N."/>
            <person name="Peery A.N."/>
            <person name="Jiang X."/>
            <person name="Tu Z."/>
            <person name="Stegniy V.N."/>
            <person name="Sharakhova M.V."/>
            <person name="Sharakhov I.V."/>
        </authorList>
    </citation>
    <scope>NUCLEOTIDE SEQUENCE [LARGE SCALE GENOMIC DNA]</scope>
    <source>
        <strain evidence="10 11">ALBI9_A</strain>
    </source>
</reference>
<sequence>MSFIVQYLKKSMQKRLERLDEDPRRQYKIIVETLNHLAKVIGSDILTHNYTSNNIRLRLMLLNVFLFFWLDAYNMWINYGQLEDFIYCFETLLFTFLVSIKFQVFAFGYPQMQSLHQHILVFNKRFFGDIEQTKLIANSTLNTFTIVLLFFVCCCCSLGLIFVFSLIWTIFVDNVVPFGFLLPGFGIDTVKGFVINYIFQMIEVVFTISGLVASEGFFYVLLMNACLQVDMLCLEYTRKLSDLFEIHFFVVFGCIFFQLTSNMIVVLLVPNWYPGYFMFVLFTSQLLISCALGEMFDSKCKDLSVAIYNVAWYAMDRRDQKALQLLLLASQDPVLISYGFGVVNIRAFFEIYRKTYSIGMMVLSVNEN</sequence>
<protein>
    <submittedName>
        <fullName evidence="10">Uncharacterized protein</fullName>
    </submittedName>
</protein>
<dbReference type="GO" id="GO:0007165">
    <property type="term" value="P:signal transduction"/>
    <property type="evidence" value="ECO:0007669"/>
    <property type="project" value="UniProtKB-KW"/>
</dbReference>
<dbReference type="EnsemblMetazoa" id="AALB010264-RA">
    <property type="protein sequence ID" value="AALB010264-PA"/>
    <property type="gene ID" value="AALB010264"/>
</dbReference>
<evidence type="ECO:0000256" key="4">
    <source>
        <dbReference type="ARBA" id="ARBA00022692"/>
    </source>
</evidence>
<keyword evidence="9" id="KW-0807">Transducer</keyword>
<comment type="subcellular location">
    <subcellularLocation>
        <location evidence="1">Cell membrane</location>
        <topology evidence="1">Multi-pass membrane protein</topology>
    </subcellularLocation>
</comment>
<evidence type="ECO:0000256" key="3">
    <source>
        <dbReference type="ARBA" id="ARBA00022606"/>
    </source>
</evidence>
<accession>A0A182FUM9</accession>
<evidence type="ECO:0000256" key="8">
    <source>
        <dbReference type="ARBA" id="ARBA00023170"/>
    </source>
</evidence>
<dbReference type="STRING" id="7167.A0A182FUM9"/>
<keyword evidence="7" id="KW-0472">Membrane</keyword>
<evidence type="ECO:0000256" key="1">
    <source>
        <dbReference type="ARBA" id="ARBA00004651"/>
    </source>
</evidence>
<dbReference type="AlphaFoldDB" id="A0A182FUM9"/>
<proteinExistence type="predicted"/>
<organism evidence="10 11">
    <name type="scientific">Anopheles albimanus</name>
    <name type="common">New world malaria mosquito</name>
    <dbReference type="NCBI Taxonomy" id="7167"/>
    <lineage>
        <taxon>Eukaryota</taxon>
        <taxon>Metazoa</taxon>
        <taxon>Ecdysozoa</taxon>
        <taxon>Arthropoda</taxon>
        <taxon>Hexapoda</taxon>
        <taxon>Insecta</taxon>
        <taxon>Pterygota</taxon>
        <taxon>Neoptera</taxon>
        <taxon>Endopterygota</taxon>
        <taxon>Diptera</taxon>
        <taxon>Nematocera</taxon>
        <taxon>Culicoidea</taxon>
        <taxon>Culicidae</taxon>
        <taxon>Anophelinae</taxon>
        <taxon>Anopheles</taxon>
    </lineage>
</organism>
<dbReference type="GO" id="GO:0005549">
    <property type="term" value="F:odorant binding"/>
    <property type="evidence" value="ECO:0007669"/>
    <property type="project" value="InterPro"/>
</dbReference>
<evidence type="ECO:0000256" key="9">
    <source>
        <dbReference type="ARBA" id="ARBA00023224"/>
    </source>
</evidence>
<keyword evidence="6" id="KW-1133">Transmembrane helix</keyword>